<evidence type="ECO:0000256" key="3">
    <source>
        <dbReference type="SAM" id="MobiDB-lite"/>
    </source>
</evidence>
<dbReference type="Gene3D" id="3.40.50.300">
    <property type="entry name" value="P-loop containing nucleotide triphosphate hydrolases"/>
    <property type="match status" value="1"/>
</dbReference>
<comment type="caution">
    <text evidence="5">The sequence shown here is derived from an EMBL/GenBank/DDBJ whole genome shotgun (WGS) entry which is preliminary data.</text>
</comment>
<organism evidence="5 6">
    <name type="scientific">Liquidambar formosana</name>
    <name type="common">Formosan gum</name>
    <dbReference type="NCBI Taxonomy" id="63359"/>
    <lineage>
        <taxon>Eukaryota</taxon>
        <taxon>Viridiplantae</taxon>
        <taxon>Streptophyta</taxon>
        <taxon>Embryophyta</taxon>
        <taxon>Tracheophyta</taxon>
        <taxon>Spermatophyta</taxon>
        <taxon>Magnoliopsida</taxon>
        <taxon>eudicotyledons</taxon>
        <taxon>Gunneridae</taxon>
        <taxon>Pentapetalae</taxon>
        <taxon>Saxifragales</taxon>
        <taxon>Altingiaceae</taxon>
        <taxon>Liquidambar</taxon>
    </lineage>
</organism>
<evidence type="ECO:0000313" key="6">
    <source>
        <dbReference type="Proteomes" id="UP001415857"/>
    </source>
</evidence>
<name>A0AAP0X0K1_LIQFO</name>
<evidence type="ECO:0000256" key="1">
    <source>
        <dbReference type="ARBA" id="ARBA00005814"/>
    </source>
</evidence>
<dbReference type="PANTHER" id="PTHR48042:SF19">
    <property type="entry name" value="OS09G0472100 PROTEIN"/>
    <property type="match status" value="1"/>
</dbReference>
<evidence type="ECO:0000313" key="5">
    <source>
        <dbReference type="EMBL" id="KAK9286237.1"/>
    </source>
</evidence>
<dbReference type="InterPro" id="IPR027417">
    <property type="entry name" value="P-loop_NTPase"/>
</dbReference>
<keyword evidence="6" id="KW-1185">Reference proteome</keyword>
<evidence type="ECO:0000256" key="2">
    <source>
        <dbReference type="ARBA" id="ARBA00022448"/>
    </source>
</evidence>
<dbReference type="InterPro" id="IPR052215">
    <property type="entry name" value="Plant_ABCG"/>
</dbReference>
<dbReference type="InterPro" id="IPR003439">
    <property type="entry name" value="ABC_transporter-like_ATP-bd"/>
</dbReference>
<dbReference type="GO" id="GO:0016887">
    <property type="term" value="F:ATP hydrolysis activity"/>
    <property type="evidence" value="ECO:0007669"/>
    <property type="project" value="InterPro"/>
</dbReference>
<proteinExistence type="inferred from homology"/>
<feature type="compositionally biased region" description="Polar residues" evidence="3">
    <location>
        <begin position="1"/>
        <end position="25"/>
    </location>
</feature>
<dbReference type="GO" id="GO:0005524">
    <property type="term" value="F:ATP binding"/>
    <property type="evidence" value="ECO:0007669"/>
    <property type="project" value="InterPro"/>
</dbReference>
<gene>
    <name evidence="5" type="ORF">L1049_014623</name>
</gene>
<evidence type="ECO:0000259" key="4">
    <source>
        <dbReference type="Pfam" id="PF00005"/>
    </source>
</evidence>
<dbReference type="Proteomes" id="UP001415857">
    <property type="component" value="Unassembled WGS sequence"/>
</dbReference>
<comment type="similarity">
    <text evidence="1">Belongs to the ABC transporter superfamily. ABCG family. Eye pigment precursor importer (TC 3.A.1.204) subfamily.</text>
</comment>
<dbReference type="AlphaFoldDB" id="A0AAP0X0K1"/>
<sequence>MSSSLRPLQPNVSDHELNFSSSLHSNPERKKSLEVETVLVASHGERDAPTDHAVRVGEKEYGVFLTWDDLWVTVPDKKSGSRPILHGLTGYARPGEVLAIMGPSGCGKSTLLDTLAGNHISP</sequence>
<dbReference type="Pfam" id="PF00005">
    <property type="entry name" value="ABC_tran"/>
    <property type="match status" value="1"/>
</dbReference>
<feature type="domain" description="ABC transporter" evidence="4">
    <location>
        <begin position="85"/>
        <end position="119"/>
    </location>
</feature>
<dbReference type="PANTHER" id="PTHR48042">
    <property type="entry name" value="ABC TRANSPORTER G FAMILY MEMBER 11"/>
    <property type="match status" value="1"/>
</dbReference>
<keyword evidence="2" id="KW-0813">Transport</keyword>
<dbReference type="SUPFAM" id="SSF52540">
    <property type="entry name" value="P-loop containing nucleoside triphosphate hydrolases"/>
    <property type="match status" value="1"/>
</dbReference>
<reference evidence="5 6" key="1">
    <citation type="journal article" date="2024" name="Plant J.">
        <title>Genome sequences and population genomics reveal climatic adaptation and genomic divergence between two closely related sweetgum species.</title>
        <authorList>
            <person name="Xu W.Q."/>
            <person name="Ren C.Q."/>
            <person name="Zhang X.Y."/>
            <person name="Comes H.P."/>
            <person name="Liu X.H."/>
            <person name="Li Y.G."/>
            <person name="Kettle C.J."/>
            <person name="Jalonen R."/>
            <person name="Gaisberger H."/>
            <person name="Ma Y.Z."/>
            <person name="Qiu Y.X."/>
        </authorList>
    </citation>
    <scope>NUCLEOTIDE SEQUENCE [LARGE SCALE GENOMIC DNA]</scope>
    <source>
        <strain evidence="5">Hangzhou</strain>
    </source>
</reference>
<dbReference type="EMBL" id="JBBPBK010000004">
    <property type="protein sequence ID" value="KAK9286237.1"/>
    <property type="molecule type" value="Genomic_DNA"/>
</dbReference>
<feature type="region of interest" description="Disordered" evidence="3">
    <location>
        <begin position="1"/>
        <end position="31"/>
    </location>
</feature>
<accession>A0AAP0X0K1</accession>
<protein>
    <recommendedName>
        <fullName evidence="4">ABC transporter domain-containing protein</fullName>
    </recommendedName>
</protein>